<protein>
    <submittedName>
        <fullName evidence="2">Uncharacterized protein</fullName>
    </submittedName>
</protein>
<evidence type="ECO:0000313" key="3">
    <source>
        <dbReference type="Proteomes" id="UP001178461"/>
    </source>
</evidence>
<organism evidence="2 3">
    <name type="scientific">Podarcis lilfordi</name>
    <name type="common">Lilford's wall lizard</name>
    <dbReference type="NCBI Taxonomy" id="74358"/>
    <lineage>
        <taxon>Eukaryota</taxon>
        <taxon>Metazoa</taxon>
        <taxon>Chordata</taxon>
        <taxon>Craniata</taxon>
        <taxon>Vertebrata</taxon>
        <taxon>Euteleostomi</taxon>
        <taxon>Lepidosauria</taxon>
        <taxon>Squamata</taxon>
        <taxon>Bifurcata</taxon>
        <taxon>Unidentata</taxon>
        <taxon>Episquamata</taxon>
        <taxon>Laterata</taxon>
        <taxon>Lacertibaenia</taxon>
        <taxon>Lacertidae</taxon>
        <taxon>Podarcis</taxon>
    </lineage>
</organism>
<sequence>MATSSYFPTQRKAKISSSENEALKITGSSNRFGGKLNGTPLEASPGAETRARPAPPPERDTEECSNPTHGWNGTPKDGSVTSQLQRPMRIKPHSLLSSSQLPWMLVGTQTQKSWRTIDATA</sequence>
<dbReference type="EMBL" id="OX395127">
    <property type="protein sequence ID" value="CAI5768041.1"/>
    <property type="molecule type" value="Genomic_DNA"/>
</dbReference>
<keyword evidence="3" id="KW-1185">Reference proteome</keyword>
<dbReference type="Proteomes" id="UP001178461">
    <property type="component" value="Chromosome 2"/>
</dbReference>
<reference evidence="2" key="1">
    <citation type="submission" date="2022-12" db="EMBL/GenBank/DDBJ databases">
        <authorList>
            <person name="Alioto T."/>
            <person name="Alioto T."/>
            <person name="Gomez Garrido J."/>
        </authorList>
    </citation>
    <scope>NUCLEOTIDE SEQUENCE</scope>
</reference>
<feature type="region of interest" description="Disordered" evidence="1">
    <location>
        <begin position="1"/>
        <end position="95"/>
    </location>
</feature>
<name>A0AA35NXL6_9SAUR</name>
<gene>
    <name evidence="2" type="ORF">PODLI_1B032330</name>
</gene>
<accession>A0AA35NXL6</accession>
<feature type="compositionally biased region" description="Polar residues" evidence="1">
    <location>
        <begin position="15"/>
        <end position="31"/>
    </location>
</feature>
<proteinExistence type="predicted"/>
<evidence type="ECO:0000313" key="2">
    <source>
        <dbReference type="EMBL" id="CAI5768041.1"/>
    </source>
</evidence>
<dbReference type="AlphaFoldDB" id="A0AA35NXL6"/>
<evidence type="ECO:0000256" key="1">
    <source>
        <dbReference type="SAM" id="MobiDB-lite"/>
    </source>
</evidence>